<dbReference type="InterPro" id="IPR036873">
    <property type="entry name" value="Rhodanese-like_dom_sf"/>
</dbReference>
<keyword evidence="3" id="KW-1185">Reference proteome</keyword>
<comment type="caution">
    <text evidence="2">The sequence shown here is derived from an EMBL/GenBank/DDBJ whole genome shotgun (WGS) entry which is preliminary data.</text>
</comment>
<evidence type="ECO:0000313" key="3">
    <source>
        <dbReference type="Proteomes" id="UP001190700"/>
    </source>
</evidence>
<feature type="domain" description="Rhodanese" evidence="1">
    <location>
        <begin position="73"/>
        <end position="187"/>
    </location>
</feature>
<evidence type="ECO:0000259" key="1">
    <source>
        <dbReference type="PROSITE" id="PS50206"/>
    </source>
</evidence>
<accession>A0AAE0FI35</accession>
<dbReference type="EMBL" id="LGRX02017995">
    <property type="protein sequence ID" value="KAK3260216.1"/>
    <property type="molecule type" value="Genomic_DNA"/>
</dbReference>
<dbReference type="CDD" id="cd00158">
    <property type="entry name" value="RHOD"/>
    <property type="match status" value="1"/>
</dbReference>
<dbReference type="PROSITE" id="PS50206">
    <property type="entry name" value="RHODANESE_3"/>
    <property type="match status" value="1"/>
</dbReference>
<dbReference type="InterPro" id="IPR052367">
    <property type="entry name" value="Thiosulfate_ST/Rhodanese-like"/>
</dbReference>
<sequence length="196" mass="21610">MIGTLIRSRARNLGVGILGSVYSPRFKHSGDYSEPGIPRPGTQSVTSKIKEQRAMVPPETAFELMHEVGWESRHTYLDVRTPEEFARSRPKGAVNVPLMVKTAKGAPKETGDLGIPTGGLRMLPNLDFVLEVRKEFTLERQLIVGSADKSRRALAAVKLLEENGYTNAIAMMNGHKGWVAADLPMEGDDVDDDDFF</sequence>
<dbReference type="SUPFAM" id="SSF52821">
    <property type="entry name" value="Rhodanese/Cell cycle control phosphatase"/>
    <property type="match status" value="1"/>
</dbReference>
<gene>
    <name evidence="2" type="ORF">CYMTET_30815</name>
</gene>
<dbReference type="Pfam" id="PF00581">
    <property type="entry name" value="Rhodanese"/>
    <property type="match status" value="1"/>
</dbReference>
<organism evidence="2 3">
    <name type="scientific">Cymbomonas tetramitiformis</name>
    <dbReference type="NCBI Taxonomy" id="36881"/>
    <lineage>
        <taxon>Eukaryota</taxon>
        <taxon>Viridiplantae</taxon>
        <taxon>Chlorophyta</taxon>
        <taxon>Pyramimonadophyceae</taxon>
        <taxon>Pyramimonadales</taxon>
        <taxon>Pyramimonadaceae</taxon>
        <taxon>Cymbomonas</taxon>
    </lineage>
</organism>
<proteinExistence type="predicted"/>
<dbReference type="PANTHER" id="PTHR45431">
    <property type="entry name" value="RHODANESE-LIKE DOMAIN-CONTAINING PROTEIN 15, CHLOROPLASTIC"/>
    <property type="match status" value="1"/>
</dbReference>
<dbReference type="AlphaFoldDB" id="A0AAE0FI35"/>
<evidence type="ECO:0000313" key="2">
    <source>
        <dbReference type="EMBL" id="KAK3260216.1"/>
    </source>
</evidence>
<reference evidence="2 3" key="1">
    <citation type="journal article" date="2015" name="Genome Biol. Evol.">
        <title>Comparative Genomics of a Bacterivorous Green Alga Reveals Evolutionary Causalities and Consequences of Phago-Mixotrophic Mode of Nutrition.</title>
        <authorList>
            <person name="Burns J.A."/>
            <person name="Paasch A."/>
            <person name="Narechania A."/>
            <person name="Kim E."/>
        </authorList>
    </citation>
    <scope>NUCLEOTIDE SEQUENCE [LARGE SCALE GENOMIC DNA]</scope>
    <source>
        <strain evidence="2 3">PLY_AMNH</strain>
    </source>
</reference>
<dbReference type="InterPro" id="IPR001763">
    <property type="entry name" value="Rhodanese-like_dom"/>
</dbReference>
<dbReference type="PANTHER" id="PTHR45431:SF3">
    <property type="entry name" value="RHODANESE-LIKE DOMAIN-CONTAINING PROTEIN 15, CHLOROPLASTIC"/>
    <property type="match status" value="1"/>
</dbReference>
<name>A0AAE0FI35_9CHLO</name>
<dbReference type="Gene3D" id="3.40.250.10">
    <property type="entry name" value="Rhodanese-like domain"/>
    <property type="match status" value="1"/>
</dbReference>
<dbReference type="Proteomes" id="UP001190700">
    <property type="component" value="Unassembled WGS sequence"/>
</dbReference>
<dbReference type="SMART" id="SM00450">
    <property type="entry name" value="RHOD"/>
    <property type="match status" value="1"/>
</dbReference>
<protein>
    <recommendedName>
        <fullName evidence="1">Rhodanese domain-containing protein</fullName>
    </recommendedName>
</protein>